<proteinExistence type="predicted"/>
<dbReference type="AlphaFoldDB" id="A0A834DAP2"/>
<organism evidence="1 2">
    <name type="scientific">Juglans regia</name>
    <name type="common">English walnut</name>
    <dbReference type="NCBI Taxonomy" id="51240"/>
    <lineage>
        <taxon>Eukaryota</taxon>
        <taxon>Viridiplantae</taxon>
        <taxon>Streptophyta</taxon>
        <taxon>Embryophyta</taxon>
        <taxon>Tracheophyta</taxon>
        <taxon>Spermatophyta</taxon>
        <taxon>Magnoliopsida</taxon>
        <taxon>eudicotyledons</taxon>
        <taxon>Gunneridae</taxon>
        <taxon>Pentapetalae</taxon>
        <taxon>rosids</taxon>
        <taxon>fabids</taxon>
        <taxon>Fagales</taxon>
        <taxon>Juglandaceae</taxon>
        <taxon>Juglans</taxon>
    </lineage>
</organism>
<sequence length="109" mass="12599">MGSTECQVHQPLTTLIPPISHFCSLLLSPLNHTYCLYSPWLLFLYPSMTVKRCPDNPMLGRCEILDGMPGKYVWQTYEEVYELVIKVENAMRSCGFGEISDYERYHTAE</sequence>
<dbReference type="EMBL" id="LIHL02000001">
    <property type="protein sequence ID" value="KAF5481131.1"/>
    <property type="molecule type" value="Genomic_DNA"/>
</dbReference>
<reference evidence="1" key="1">
    <citation type="submission" date="2015-10" db="EMBL/GenBank/DDBJ databases">
        <authorList>
            <person name="Martinez-Garcia P.J."/>
            <person name="Crepeau M.W."/>
            <person name="Puiu D."/>
            <person name="Gonzalez-Ibeas D."/>
            <person name="Whalen J."/>
            <person name="Stevens K."/>
            <person name="Paul R."/>
            <person name="Butterfield T."/>
            <person name="Britton M."/>
            <person name="Reagan R."/>
            <person name="Chakraborty S."/>
            <person name="Walawage S.L."/>
            <person name="Vasquez-Gross H.A."/>
            <person name="Cardeno C."/>
            <person name="Famula R."/>
            <person name="Pratt K."/>
            <person name="Kuruganti S."/>
            <person name="Aradhya M.K."/>
            <person name="Leslie C.A."/>
            <person name="Dandekar A.M."/>
            <person name="Salzberg S.L."/>
            <person name="Wegrzyn J.L."/>
            <person name="Langley C.H."/>
            <person name="Neale D.B."/>
        </authorList>
    </citation>
    <scope>NUCLEOTIDE SEQUENCE</scope>
    <source>
        <tissue evidence="1">Leaves</tissue>
    </source>
</reference>
<dbReference type="Gramene" id="Jr01_19600_p1">
    <property type="protein sequence ID" value="cds.Jr01_19600_p1"/>
    <property type="gene ID" value="Jr01_19600"/>
</dbReference>
<comment type="caution">
    <text evidence="1">The sequence shown here is derived from an EMBL/GenBank/DDBJ whole genome shotgun (WGS) entry which is preliminary data.</text>
</comment>
<dbReference type="Proteomes" id="UP000619265">
    <property type="component" value="Unassembled WGS sequence"/>
</dbReference>
<accession>A0A834DAP2</accession>
<evidence type="ECO:0000313" key="2">
    <source>
        <dbReference type="Proteomes" id="UP000619265"/>
    </source>
</evidence>
<reference evidence="1" key="2">
    <citation type="submission" date="2020-03" db="EMBL/GenBank/DDBJ databases">
        <title>Walnut 2.0.</title>
        <authorList>
            <person name="Marrano A."/>
            <person name="Britton M."/>
            <person name="Zimin A.V."/>
            <person name="Zaini P.A."/>
            <person name="Workman R."/>
            <person name="Puiu D."/>
            <person name="Bianco L."/>
            <person name="Allen B.J."/>
            <person name="Troggio M."/>
            <person name="Leslie C.A."/>
            <person name="Timp W."/>
            <person name="Dendekar A."/>
            <person name="Salzberg S.L."/>
            <person name="Neale D.B."/>
        </authorList>
    </citation>
    <scope>NUCLEOTIDE SEQUENCE</scope>
    <source>
        <tissue evidence="1">Leaves</tissue>
    </source>
</reference>
<protein>
    <submittedName>
        <fullName evidence="1">Uncharacterized protein</fullName>
    </submittedName>
</protein>
<evidence type="ECO:0000313" key="1">
    <source>
        <dbReference type="EMBL" id="KAF5481131.1"/>
    </source>
</evidence>
<gene>
    <name evidence="1" type="ORF">F2P56_001809</name>
</gene>
<name>A0A834DAP2_JUGRE</name>